<evidence type="ECO:0000313" key="12">
    <source>
        <dbReference type="Proteomes" id="UP000199103"/>
    </source>
</evidence>
<feature type="transmembrane region" description="Helical" evidence="10">
    <location>
        <begin position="85"/>
        <end position="103"/>
    </location>
</feature>
<dbReference type="InterPro" id="IPR045324">
    <property type="entry name" value="Small_multidrug_res"/>
</dbReference>
<name>A0A1H1TQ45_9ACTN</name>
<evidence type="ECO:0000256" key="2">
    <source>
        <dbReference type="ARBA" id="ARBA00011358"/>
    </source>
</evidence>
<dbReference type="OrthoDB" id="3733994at2"/>
<comment type="subunit">
    <text evidence="2">Forms a complex with MdtI.</text>
</comment>
<dbReference type="AlphaFoldDB" id="A0A1H1TQ45"/>
<dbReference type="GO" id="GO:0031460">
    <property type="term" value="P:glycine betaine transport"/>
    <property type="evidence" value="ECO:0007669"/>
    <property type="project" value="TreeGrafter"/>
</dbReference>
<feature type="transmembrane region" description="Helical" evidence="10">
    <location>
        <begin position="57"/>
        <end position="79"/>
    </location>
</feature>
<proteinExistence type="inferred from homology"/>
<keyword evidence="5" id="KW-0997">Cell inner membrane</keyword>
<protein>
    <recommendedName>
        <fullName evidence="3">Spermidine export protein MdtJ</fullName>
    </recommendedName>
</protein>
<dbReference type="PANTHER" id="PTHR30561">
    <property type="entry name" value="SMR FAMILY PROTON-DEPENDENT DRUG EFFLUX TRANSPORTER SUGE"/>
    <property type="match status" value="1"/>
</dbReference>
<accession>A0A1H1TQ45</accession>
<keyword evidence="7 10" id="KW-1133">Transmembrane helix</keyword>
<dbReference type="GO" id="GO:0015297">
    <property type="term" value="F:antiporter activity"/>
    <property type="evidence" value="ECO:0007669"/>
    <property type="project" value="TreeGrafter"/>
</dbReference>
<comment type="subcellular location">
    <subcellularLocation>
        <location evidence="1">Cell inner membrane</location>
        <topology evidence="1">Multi-pass membrane protein</topology>
    </subcellularLocation>
    <subcellularLocation>
        <location evidence="9">Cell membrane</location>
        <topology evidence="9">Multi-pass membrane protein</topology>
    </subcellularLocation>
</comment>
<keyword evidence="6 9" id="KW-0812">Transmembrane</keyword>
<dbReference type="GO" id="GO:0005886">
    <property type="term" value="C:plasma membrane"/>
    <property type="evidence" value="ECO:0007669"/>
    <property type="project" value="UniProtKB-SubCell"/>
</dbReference>
<keyword evidence="4" id="KW-1003">Cell membrane</keyword>
<evidence type="ECO:0000256" key="1">
    <source>
        <dbReference type="ARBA" id="ARBA00004429"/>
    </source>
</evidence>
<gene>
    <name evidence="11" type="ORF">SAMN04489812_2478</name>
</gene>
<evidence type="ECO:0000256" key="4">
    <source>
        <dbReference type="ARBA" id="ARBA00022475"/>
    </source>
</evidence>
<evidence type="ECO:0000313" key="11">
    <source>
        <dbReference type="EMBL" id="SDS62282.1"/>
    </source>
</evidence>
<dbReference type="PANTHER" id="PTHR30561:SF2">
    <property type="entry name" value="SPERMIDINE EXPORT PROTEIN MDTJ"/>
    <property type="match status" value="1"/>
</dbReference>
<dbReference type="InterPro" id="IPR037185">
    <property type="entry name" value="EmrE-like"/>
</dbReference>
<dbReference type="EMBL" id="LT629772">
    <property type="protein sequence ID" value="SDS62282.1"/>
    <property type="molecule type" value="Genomic_DNA"/>
</dbReference>
<evidence type="ECO:0000256" key="6">
    <source>
        <dbReference type="ARBA" id="ARBA00022692"/>
    </source>
</evidence>
<dbReference type="GO" id="GO:1903711">
    <property type="term" value="P:spermidine transmembrane transport"/>
    <property type="evidence" value="ECO:0007669"/>
    <property type="project" value="TreeGrafter"/>
</dbReference>
<keyword evidence="8 10" id="KW-0472">Membrane</keyword>
<reference evidence="11 12" key="1">
    <citation type="submission" date="2016-10" db="EMBL/GenBank/DDBJ databases">
        <authorList>
            <person name="de Groot N.N."/>
        </authorList>
    </citation>
    <scope>NUCLEOTIDE SEQUENCE [LARGE SCALE GENOMIC DNA]</scope>
    <source>
        <strain evidence="11 12">DSM 21800</strain>
    </source>
</reference>
<comment type="similarity">
    <text evidence="9">Belongs to the drug/metabolite transporter (DMT) superfamily. Small multidrug resistance (SMR) (TC 2.A.7.1) family.</text>
</comment>
<evidence type="ECO:0000256" key="5">
    <source>
        <dbReference type="ARBA" id="ARBA00022519"/>
    </source>
</evidence>
<evidence type="ECO:0000256" key="3">
    <source>
        <dbReference type="ARBA" id="ARBA00021112"/>
    </source>
</evidence>
<sequence>MSWVWLAAAVAAEIAATLSLRAAATSPRRAWLIPVGAGYGLAFLFLAFTLRTGLPVAVAYGIWTAAGIALVAVLARAIWKEPLTKRMIAGIALIIGGVVLIELG</sequence>
<dbReference type="GO" id="GO:0015220">
    <property type="term" value="F:choline transmembrane transporter activity"/>
    <property type="evidence" value="ECO:0007669"/>
    <property type="project" value="TreeGrafter"/>
</dbReference>
<dbReference type="RefSeq" id="WP_091525115.1">
    <property type="nucleotide sequence ID" value="NZ_LT629772.1"/>
</dbReference>
<feature type="transmembrane region" description="Helical" evidence="10">
    <location>
        <begin position="31"/>
        <end position="50"/>
    </location>
</feature>
<dbReference type="GO" id="GO:0015199">
    <property type="term" value="F:amino-acid betaine transmembrane transporter activity"/>
    <property type="evidence" value="ECO:0007669"/>
    <property type="project" value="TreeGrafter"/>
</dbReference>
<evidence type="ECO:0000256" key="9">
    <source>
        <dbReference type="RuleBase" id="RU003942"/>
    </source>
</evidence>
<organism evidence="11 12">
    <name type="scientific">Microlunatus soli</name>
    <dbReference type="NCBI Taxonomy" id="630515"/>
    <lineage>
        <taxon>Bacteria</taxon>
        <taxon>Bacillati</taxon>
        <taxon>Actinomycetota</taxon>
        <taxon>Actinomycetes</taxon>
        <taxon>Propionibacteriales</taxon>
        <taxon>Propionibacteriaceae</taxon>
        <taxon>Microlunatus</taxon>
    </lineage>
</organism>
<dbReference type="STRING" id="630515.SAMN04489812_2478"/>
<evidence type="ECO:0000256" key="10">
    <source>
        <dbReference type="SAM" id="Phobius"/>
    </source>
</evidence>
<dbReference type="Proteomes" id="UP000199103">
    <property type="component" value="Chromosome I"/>
</dbReference>
<evidence type="ECO:0000256" key="7">
    <source>
        <dbReference type="ARBA" id="ARBA00022989"/>
    </source>
</evidence>
<dbReference type="SUPFAM" id="SSF103481">
    <property type="entry name" value="Multidrug resistance efflux transporter EmrE"/>
    <property type="match status" value="1"/>
</dbReference>
<keyword evidence="12" id="KW-1185">Reference proteome</keyword>
<dbReference type="Pfam" id="PF00893">
    <property type="entry name" value="Multi_Drug_Res"/>
    <property type="match status" value="1"/>
</dbReference>
<dbReference type="InterPro" id="IPR000390">
    <property type="entry name" value="Small_drug/metabolite_transptr"/>
</dbReference>
<dbReference type="Gene3D" id="1.10.3730.20">
    <property type="match status" value="1"/>
</dbReference>
<evidence type="ECO:0000256" key="8">
    <source>
        <dbReference type="ARBA" id="ARBA00023136"/>
    </source>
</evidence>